<dbReference type="SUPFAM" id="SSF47473">
    <property type="entry name" value="EF-hand"/>
    <property type="match status" value="1"/>
</dbReference>
<dbReference type="EMBL" id="CAXAMM010010857">
    <property type="protein sequence ID" value="CAK9024366.1"/>
    <property type="molecule type" value="Genomic_DNA"/>
</dbReference>
<protein>
    <recommendedName>
        <fullName evidence="2">EF-hand domain-containing protein</fullName>
    </recommendedName>
</protein>
<dbReference type="PROSITE" id="PS00018">
    <property type="entry name" value="EF_HAND_1"/>
    <property type="match status" value="2"/>
</dbReference>
<dbReference type="PROSITE" id="PS50222">
    <property type="entry name" value="EF_HAND_2"/>
    <property type="match status" value="1"/>
</dbReference>
<accession>A0ABP0KCN4</accession>
<proteinExistence type="predicted"/>
<organism evidence="3 4">
    <name type="scientific">Durusdinium trenchii</name>
    <dbReference type="NCBI Taxonomy" id="1381693"/>
    <lineage>
        <taxon>Eukaryota</taxon>
        <taxon>Sar</taxon>
        <taxon>Alveolata</taxon>
        <taxon>Dinophyceae</taxon>
        <taxon>Suessiales</taxon>
        <taxon>Symbiodiniaceae</taxon>
        <taxon>Durusdinium</taxon>
    </lineage>
</organism>
<comment type="caution">
    <text evidence="3">The sequence shown here is derived from an EMBL/GenBank/DDBJ whole genome shotgun (WGS) entry which is preliminary data.</text>
</comment>
<dbReference type="Gene3D" id="1.10.238.10">
    <property type="entry name" value="EF-hand"/>
    <property type="match status" value="1"/>
</dbReference>
<feature type="domain" description="EF-hand" evidence="2">
    <location>
        <begin position="140"/>
        <end position="163"/>
    </location>
</feature>
<dbReference type="InterPro" id="IPR011992">
    <property type="entry name" value="EF-hand-dom_pair"/>
</dbReference>
<evidence type="ECO:0000313" key="4">
    <source>
        <dbReference type="Proteomes" id="UP001642464"/>
    </source>
</evidence>
<dbReference type="InterPro" id="IPR002048">
    <property type="entry name" value="EF_hand_dom"/>
</dbReference>
<keyword evidence="1" id="KW-0106">Calcium</keyword>
<keyword evidence="4" id="KW-1185">Reference proteome</keyword>
<name>A0ABP0KCN4_9DINO</name>
<dbReference type="Proteomes" id="UP001642464">
    <property type="component" value="Unassembled WGS sequence"/>
</dbReference>
<evidence type="ECO:0000259" key="2">
    <source>
        <dbReference type="PROSITE" id="PS50222"/>
    </source>
</evidence>
<gene>
    <name evidence="3" type="ORF">SCF082_LOCUS16598</name>
</gene>
<evidence type="ECO:0000256" key="1">
    <source>
        <dbReference type="ARBA" id="ARBA00022837"/>
    </source>
</evidence>
<reference evidence="3 4" key="1">
    <citation type="submission" date="2024-02" db="EMBL/GenBank/DDBJ databases">
        <authorList>
            <person name="Chen Y."/>
            <person name="Shah S."/>
            <person name="Dougan E. K."/>
            <person name="Thang M."/>
            <person name="Chan C."/>
        </authorList>
    </citation>
    <scope>NUCLEOTIDE SEQUENCE [LARGE SCALE GENOMIC DNA]</scope>
</reference>
<sequence>MWYISGPNLAQRAARHAWVGTGEEAVADAYARAGDEKYPLDVQDFLKLLRRKYGTLVRAWRFALDTDSGSELEFCEFVAAVRQMGAGQNARSLWFNLDVDQSGTLSLYDLDPIAAHALDKFRYLCTSRFGSIQAAFAGFLDLNKSGMIDLDEFVECMEGLGYEASVAQELFGFLRPRPGSRLLKSIDLEFLQKWEDAKQEKKEKAGTLHVGWVNRDPCAAVQYRQMAEKLAASGEAKADHKQRVSETPFTATALAIAKATAKAHAGMLPGCANQADDALVEGKRSGSKARVESPATASAIAKDKETIGCYAMRLASDNETQSSRFIQYLLDRFQSLAAAWDAMDPQYTGEVTKQGFPSVVVFKLGYCRNSEARRLFEALPKKDAHRFTWRDLGLTAEDWLEFSTKKSGRNCSNDWKRKRKELVMVQERLCRSIMIVRTRKALK</sequence>
<evidence type="ECO:0000313" key="3">
    <source>
        <dbReference type="EMBL" id="CAK9024366.1"/>
    </source>
</evidence>
<dbReference type="InterPro" id="IPR018247">
    <property type="entry name" value="EF_Hand_1_Ca_BS"/>
</dbReference>